<dbReference type="Pfam" id="PF00014">
    <property type="entry name" value="Kunitz_BPTI"/>
    <property type="match status" value="1"/>
</dbReference>
<dbReference type="GO" id="GO:0004867">
    <property type="term" value="F:serine-type endopeptidase inhibitor activity"/>
    <property type="evidence" value="ECO:0007669"/>
    <property type="project" value="InterPro"/>
</dbReference>
<evidence type="ECO:0000256" key="3">
    <source>
        <dbReference type="PROSITE-ProRule" id="PRU00302"/>
    </source>
</evidence>
<dbReference type="Proteomes" id="UP000596742">
    <property type="component" value="Unassembled WGS sequence"/>
</dbReference>
<dbReference type="InterPro" id="IPR050098">
    <property type="entry name" value="TFPI/VKTCI-like"/>
</dbReference>
<keyword evidence="9" id="KW-1185">Reference proteome</keyword>
<evidence type="ECO:0000259" key="7">
    <source>
        <dbReference type="PROSITE" id="PS50923"/>
    </source>
</evidence>
<name>A0A8B6EH60_MYTGA</name>
<dbReference type="SMART" id="SM00131">
    <property type="entry name" value="KU"/>
    <property type="match status" value="1"/>
</dbReference>
<evidence type="ECO:0008006" key="10">
    <source>
        <dbReference type="Google" id="ProtNLM"/>
    </source>
</evidence>
<evidence type="ECO:0000256" key="2">
    <source>
        <dbReference type="ARBA" id="ARBA00023157"/>
    </source>
</evidence>
<dbReference type="Gene3D" id="2.10.70.10">
    <property type="entry name" value="Complement Module, domain 1"/>
    <property type="match status" value="1"/>
</dbReference>
<dbReference type="CDD" id="cd00033">
    <property type="entry name" value="CCP"/>
    <property type="match status" value="1"/>
</dbReference>
<dbReference type="InterPro" id="IPR002223">
    <property type="entry name" value="Kunitz_BPTI"/>
</dbReference>
<dbReference type="InterPro" id="IPR000436">
    <property type="entry name" value="Sushi_SCR_CCP_dom"/>
</dbReference>
<keyword evidence="2" id="KW-1015">Disulfide bond</keyword>
<feature type="chain" id="PRO_5032605523" description="BPTI/Kunitz inhibitor domain-containing protein" evidence="5">
    <location>
        <begin position="20"/>
        <end position="306"/>
    </location>
</feature>
<dbReference type="PROSITE" id="PS50923">
    <property type="entry name" value="SUSHI"/>
    <property type="match status" value="1"/>
</dbReference>
<dbReference type="CDD" id="cd00109">
    <property type="entry name" value="Kunitz-type"/>
    <property type="match status" value="1"/>
</dbReference>
<dbReference type="EMBL" id="UYJE01005109">
    <property type="protein sequence ID" value="VDI34036.1"/>
    <property type="molecule type" value="Genomic_DNA"/>
</dbReference>
<proteinExistence type="predicted"/>
<evidence type="ECO:0000256" key="5">
    <source>
        <dbReference type="SAM" id="SignalP"/>
    </source>
</evidence>
<dbReference type="PROSITE" id="PS00280">
    <property type="entry name" value="BPTI_KUNITZ_1"/>
    <property type="match status" value="1"/>
</dbReference>
<evidence type="ECO:0000313" key="9">
    <source>
        <dbReference type="Proteomes" id="UP000596742"/>
    </source>
</evidence>
<organism evidence="8 9">
    <name type="scientific">Mytilus galloprovincialis</name>
    <name type="common">Mediterranean mussel</name>
    <dbReference type="NCBI Taxonomy" id="29158"/>
    <lineage>
        <taxon>Eukaryota</taxon>
        <taxon>Metazoa</taxon>
        <taxon>Spiralia</taxon>
        <taxon>Lophotrochozoa</taxon>
        <taxon>Mollusca</taxon>
        <taxon>Bivalvia</taxon>
        <taxon>Autobranchia</taxon>
        <taxon>Pteriomorphia</taxon>
        <taxon>Mytilida</taxon>
        <taxon>Mytiloidea</taxon>
        <taxon>Mytilidae</taxon>
        <taxon>Mytilinae</taxon>
        <taxon>Mytilus</taxon>
    </lineage>
</organism>
<keyword evidence="3" id="KW-0768">Sushi</keyword>
<feature type="compositionally biased region" description="Acidic residues" evidence="4">
    <location>
        <begin position="200"/>
        <end position="231"/>
    </location>
</feature>
<reference evidence="8" key="1">
    <citation type="submission" date="2018-11" db="EMBL/GenBank/DDBJ databases">
        <authorList>
            <person name="Alioto T."/>
            <person name="Alioto T."/>
        </authorList>
    </citation>
    <scope>NUCLEOTIDE SEQUENCE</scope>
</reference>
<feature type="compositionally biased region" description="Polar residues" evidence="4">
    <location>
        <begin position="163"/>
        <end position="175"/>
    </location>
</feature>
<dbReference type="FunFam" id="4.10.410.10:FF:000021">
    <property type="entry name" value="Serine protease inhibitor, putative"/>
    <property type="match status" value="1"/>
</dbReference>
<accession>A0A8B6EH60</accession>
<dbReference type="PROSITE" id="PS50279">
    <property type="entry name" value="BPTI_KUNITZ_2"/>
    <property type="match status" value="1"/>
</dbReference>
<dbReference type="OrthoDB" id="6101644at2759"/>
<dbReference type="PRINTS" id="PR00759">
    <property type="entry name" value="BASICPTASE"/>
</dbReference>
<keyword evidence="1" id="KW-0646">Protease inhibitor</keyword>
<sequence length="306" mass="34651">MGLYFVLILSVFTLCNVYAENYLGPTDESIKNKIRRGDLEEGFLEDSYVKCKWPTPPVHGYIVGPVSVDTGSIIHIACNHSYHLIGANTMQCQAVPNPFKHMALWFHQVGDMSYSDQPKCIKEIDPTPPNKRNNDYEEIKNQLIKPGRNIRPSNEKPGKPSMVSKQNVPESANSMEKQKPEVSSPPPLASQGRAKRESDDQILVEFEEEKEYEEMMEREDENDENNSESELLDGVNEKPEPNCIEPRSPGPCRASIPRYFFNKQSKNCESFMYGGCRGNGNNFATKEDCEDLCKSYEKDDSTSNST</sequence>
<dbReference type="SUPFAM" id="SSF57362">
    <property type="entry name" value="BPTI-like"/>
    <property type="match status" value="1"/>
</dbReference>
<evidence type="ECO:0000313" key="8">
    <source>
        <dbReference type="EMBL" id="VDI34036.1"/>
    </source>
</evidence>
<protein>
    <recommendedName>
        <fullName evidence="10">BPTI/Kunitz inhibitor domain-containing protein</fullName>
    </recommendedName>
</protein>
<dbReference type="InterPro" id="IPR020901">
    <property type="entry name" value="Prtase_inh_Kunz-CS"/>
</dbReference>
<evidence type="ECO:0000256" key="1">
    <source>
        <dbReference type="ARBA" id="ARBA00022690"/>
    </source>
</evidence>
<feature type="domain" description="Sushi" evidence="7">
    <location>
        <begin position="49"/>
        <end position="122"/>
    </location>
</feature>
<comment type="caution">
    <text evidence="3">Lacks conserved residue(s) required for the propagation of feature annotation.</text>
</comment>
<feature type="signal peptide" evidence="5">
    <location>
        <begin position="1"/>
        <end position="19"/>
    </location>
</feature>
<keyword evidence="5" id="KW-0732">Signal</keyword>
<comment type="caution">
    <text evidence="8">The sequence shown here is derived from an EMBL/GenBank/DDBJ whole genome shotgun (WGS) entry which is preliminary data.</text>
</comment>
<dbReference type="PANTHER" id="PTHR10083">
    <property type="entry name" value="KUNITZ-TYPE PROTEASE INHIBITOR-RELATED"/>
    <property type="match status" value="1"/>
</dbReference>
<gene>
    <name evidence="8" type="ORF">MGAL_10B023425</name>
</gene>
<dbReference type="Gene3D" id="4.10.410.10">
    <property type="entry name" value="Pancreatic trypsin inhibitor Kunitz domain"/>
    <property type="match status" value="1"/>
</dbReference>
<dbReference type="SUPFAM" id="SSF57535">
    <property type="entry name" value="Complement control module/SCR domain"/>
    <property type="match status" value="1"/>
</dbReference>
<feature type="domain" description="BPTI/Kunitz inhibitor" evidence="6">
    <location>
        <begin position="243"/>
        <end position="293"/>
    </location>
</feature>
<dbReference type="AlphaFoldDB" id="A0A8B6EH60"/>
<dbReference type="InterPro" id="IPR036880">
    <property type="entry name" value="Kunitz_BPTI_sf"/>
</dbReference>
<evidence type="ECO:0000256" key="4">
    <source>
        <dbReference type="SAM" id="MobiDB-lite"/>
    </source>
</evidence>
<dbReference type="InterPro" id="IPR035976">
    <property type="entry name" value="Sushi/SCR/CCP_sf"/>
</dbReference>
<feature type="region of interest" description="Disordered" evidence="4">
    <location>
        <begin position="140"/>
        <end position="249"/>
    </location>
</feature>
<dbReference type="PANTHER" id="PTHR10083:SF374">
    <property type="entry name" value="BPTI_KUNITZ INHIBITOR DOMAIN-CONTAINING PROTEIN"/>
    <property type="match status" value="1"/>
</dbReference>
<evidence type="ECO:0000259" key="6">
    <source>
        <dbReference type="PROSITE" id="PS50279"/>
    </source>
</evidence>